<proteinExistence type="predicted"/>
<sequence>MKIYGLARDTVSCVHPSGKVVQGFLVF</sequence>
<organism evidence="1">
    <name type="scientific">Rhizophora mucronata</name>
    <name type="common">Asiatic mangrove</name>
    <dbReference type="NCBI Taxonomy" id="61149"/>
    <lineage>
        <taxon>Eukaryota</taxon>
        <taxon>Viridiplantae</taxon>
        <taxon>Streptophyta</taxon>
        <taxon>Embryophyta</taxon>
        <taxon>Tracheophyta</taxon>
        <taxon>Spermatophyta</taxon>
        <taxon>Magnoliopsida</taxon>
        <taxon>eudicotyledons</taxon>
        <taxon>Gunneridae</taxon>
        <taxon>Pentapetalae</taxon>
        <taxon>rosids</taxon>
        <taxon>fabids</taxon>
        <taxon>Malpighiales</taxon>
        <taxon>Rhizophoraceae</taxon>
        <taxon>Rhizophora</taxon>
    </lineage>
</organism>
<dbReference type="EMBL" id="GGEC01062257">
    <property type="protein sequence ID" value="MBX42741.1"/>
    <property type="molecule type" value="Transcribed_RNA"/>
</dbReference>
<protein>
    <submittedName>
        <fullName evidence="1">Uncharacterized protein</fullName>
    </submittedName>
</protein>
<accession>A0A2P2NJR7</accession>
<name>A0A2P2NJR7_RHIMU</name>
<dbReference type="AlphaFoldDB" id="A0A2P2NJR7"/>
<reference evidence="1" key="1">
    <citation type="submission" date="2018-02" db="EMBL/GenBank/DDBJ databases">
        <title>Rhizophora mucronata_Transcriptome.</title>
        <authorList>
            <person name="Meera S.P."/>
            <person name="Sreeshan A."/>
            <person name="Augustine A."/>
        </authorList>
    </citation>
    <scope>NUCLEOTIDE SEQUENCE</scope>
    <source>
        <tissue evidence="1">Leaf</tissue>
    </source>
</reference>
<evidence type="ECO:0000313" key="1">
    <source>
        <dbReference type="EMBL" id="MBX42741.1"/>
    </source>
</evidence>